<dbReference type="PANTHER" id="PTHR42923">
    <property type="entry name" value="PROTOPORPHYRINOGEN OXIDASE"/>
    <property type="match status" value="1"/>
</dbReference>
<evidence type="ECO:0000259" key="2">
    <source>
        <dbReference type="Pfam" id="PF01593"/>
    </source>
</evidence>
<dbReference type="Proteomes" id="UP000029640">
    <property type="component" value="Unassembled WGS sequence"/>
</dbReference>
<protein>
    <submittedName>
        <fullName evidence="3">Protoporphyrinogen IX oxidase, aerobic, HemY</fullName>
        <ecNumber evidence="3">1.3.3.4</ecNumber>
    </submittedName>
</protein>
<dbReference type="InterPro" id="IPR006311">
    <property type="entry name" value="TAT_signal"/>
</dbReference>
<dbReference type="SUPFAM" id="SSF51905">
    <property type="entry name" value="FAD/NAD(P)-binding domain"/>
    <property type="match status" value="1"/>
</dbReference>
<keyword evidence="1" id="KW-0732">Signal</keyword>
<dbReference type="OrthoDB" id="7849608at2"/>
<reference evidence="3 4" key="1">
    <citation type="journal article" date="2014" name="Genome Announc.">
        <title>Genome Sequence of Gammaproteobacterial Pseudohaliea rubra Type Strain DSM 19751, Isolated from Coastal Seawater of the Mediterranean Sea.</title>
        <authorList>
            <person name="Spring S."/>
            <person name="Fiebig A."/>
            <person name="Riedel T."/>
            <person name="Goker M."/>
            <person name="Klenk H.P."/>
        </authorList>
    </citation>
    <scope>NUCLEOTIDE SEQUENCE [LARGE SCALE GENOMIC DNA]</scope>
    <source>
        <strain evidence="3 4">DSM 19751</strain>
    </source>
</reference>
<dbReference type="InterPro" id="IPR036188">
    <property type="entry name" value="FAD/NAD-bd_sf"/>
</dbReference>
<dbReference type="AlphaFoldDB" id="A0A095VNH2"/>
<dbReference type="InterPro" id="IPR002937">
    <property type="entry name" value="Amino_oxidase"/>
</dbReference>
<dbReference type="Pfam" id="PF01593">
    <property type="entry name" value="Amino_oxidase"/>
    <property type="match status" value="1"/>
</dbReference>
<dbReference type="HOGENOM" id="CLU_615288_0_0_6"/>
<accession>A0A095VNH2</accession>
<dbReference type="Gene3D" id="3.50.50.60">
    <property type="entry name" value="FAD/NAD(P)-binding domain"/>
    <property type="match status" value="1"/>
</dbReference>
<dbReference type="PATRIC" id="fig|1265313.6.peg.2360"/>
<dbReference type="STRING" id="1265313.HRUBRA_02390"/>
<feature type="chain" id="PRO_5001911982" evidence="1">
    <location>
        <begin position="33"/>
        <end position="498"/>
    </location>
</feature>
<dbReference type="eggNOG" id="COG1232">
    <property type="taxonomic scope" value="Bacteria"/>
</dbReference>
<evidence type="ECO:0000313" key="4">
    <source>
        <dbReference type="Proteomes" id="UP000029640"/>
    </source>
</evidence>
<gene>
    <name evidence="3" type="ORF">HRUBRA_02390</name>
</gene>
<dbReference type="EMBL" id="AUVB01000075">
    <property type="protein sequence ID" value="KGE03017.1"/>
    <property type="molecule type" value="Genomic_DNA"/>
</dbReference>
<organism evidence="3 4">
    <name type="scientific">Pseudohaliea rubra DSM 19751</name>
    <dbReference type="NCBI Taxonomy" id="1265313"/>
    <lineage>
        <taxon>Bacteria</taxon>
        <taxon>Pseudomonadati</taxon>
        <taxon>Pseudomonadota</taxon>
        <taxon>Gammaproteobacteria</taxon>
        <taxon>Cellvibrionales</taxon>
        <taxon>Halieaceae</taxon>
        <taxon>Pseudohaliea</taxon>
    </lineage>
</organism>
<comment type="caution">
    <text evidence="3">The sequence shown here is derived from an EMBL/GenBank/DDBJ whole genome shotgun (WGS) entry which is preliminary data.</text>
</comment>
<dbReference type="RefSeq" id="WP_084592658.1">
    <property type="nucleotide sequence ID" value="NZ_KN234792.1"/>
</dbReference>
<dbReference type="GO" id="GO:0004729">
    <property type="term" value="F:oxygen-dependent protoporphyrinogen oxidase activity"/>
    <property type="evidence" value="ECO:0007669"/>
    <property type="project" value="UniProtKB-EC"/>
</dbReference>
<evidence type="ECO:0000313" key="3">
    <source>
        <dbReference type="EMBL" id="KGE03017.1"/>
    </source>
</evidence>
<evidence type="ECO:0000256" key="1">
    <source>
        <dbReference type="SAM" id="SignalP"/>
    </source>
</evidence>
<proteinExistence type="predicted"/>
<keyword evidence="4" id="KW-1185">Reference proteome</keyword>
<feature type="domain" description="Amine oxidase" evidence="2">
    <location>
        <begin position="55"/>
        <end position="485"/>
    </location>
</feature>
<dbReference type="PROSITE" id="PS51318">
    <property type="entry name" value="TAT"/>
    <property type="match status" value="1"/>
</dbReference>
<feature type="signal peptide" evidence="1">
    <location>
        <begin position="1"/>
        <end position="32"/>
    </location>
</feature>
<keyword evidence="3" id="KW-0560">Oxidoreductase</keyword>
<sequence length="498" mass="54218">MISKDPGHLDRRHFLKLSGAGSALALSGLAHADTAPLGQLPPPWRPTVIVVGGGIAGLGAALRLREAGHAVVLLERDAEAGGRCRSVSWHGLWAVTGAFAFLGAESNLITLARKLDAYRPEQLLDLTAAHSWNMLVNRSELIDFGAFDLAAAATHPLIPGTEKLKLLATLPPLLRQALLGDPRDITSAVALDDVNACEYFRRYSPTFVDYYLEPTMGMFCGYGEDDYSLAWTAWSFTGRMSWSGSGNSMWSYRERGAGRLTWELARYLEADPGTELRLAEPVAALHYRENGVTVELERGGTLEAQAAVVAVPGNRVAGLLPGLDEERRSFFQAIDYAGHHIFYYLLDRPKGELADTYVLPAADGFRRTGNLRFTDLGDGRTFAHSQWKDWGCRQHAGASDAELQRIAWQDVQEAVPALAGTRLIDSFVSRQPHAICKRPKGYIAALQRFRELGPLPRLAFAGDYLTNSTVGQAHWSGLSAAEALLARLGSASAPLLEA</sequence>
<dbReference type="EC" id="1.3.3.4" evidence="3"/>
<dbReference type="InterPro" id="IPR050464">
    <property type="entry name" value="Zeta_carotene_desat/Oxidored"/>
</dbReference>
<name>A0A095VNH2_9GAMM</name>